<reference evidence="1 2" key="1">
    <citation type="submission" date="2020-04" db="EMBL/GenBank/DDBJ databases">
        <authorList>
            <person name="Basu S."/>
            <person name="Maruthanayagam V."/>
            <person name="Chakraborty S."/>
            <person name="Pramanik A."/>
            <person name="Mukherjee J."/>
            <person name="Brink B."/>
        </authorList>
    </citation>
    <scope>NUCLEOTIDE SEQUENCE [LARGE SCALE GENOMIC DNA]</scope>
    <source>
        <strain evidence="1 2">AP17</strain>
    </source>
</reference>
<dbReference type="RefSeq" id="WP_168569516.1">
    <property type="nucleotide sequence ID" value="NZ_CP051167.1"/>
</dbReference>
<gene>
    <name evidence="1" type="ORF">HCG48_12835</name>
</gene>
<evidence type="ECO:0000313" key="2">
    <source>
        <dbReference type="Proteomes" id="UP000500857"/>
    </source>
</evidence>
<evidence type="ECO:0000313" key="1">
    <source>
        <dbReference type="EMBL" id="QIZ71363.1"/>
    </source>
</evidence>
<protein>
    <submittedName>
        <fullName evidence="1">Uncharacterized protein</fullName>
    </submittedName>
</protein>
<keyword evidence="2" id="KW-1185">Reference proteome</keyword>
<accession>A0A6H1U016</accession>
<name>A0A6H1U016_9CYAN</name>
<dbReference type="EMBL" id="CP051167">
    <property type="protein sequence ID" value="QIZ71363.1"/>
    <property type="molecule type" value="Genomic_DNA"/>
</dbReference>
<dbReference type="KEGG" id="oxy:HCG48_12835"/>
<dbReference type="AlphaFoldDB" id="A0A6H1U016"/>
<organism evidence="1 2">
    <name type="scientific">Oxynema aestuarii AP17</name>
    <dbReference type="NCBI Taxonomy" id="2064643"/>
    <lineage>
        <taxon>Bacteria</taxon>
        <taxon>Bacillati</taxon>
        <taxon>Cyanobacteriota</taxon>
        <taxon>Cyanophyceae</taxon>
        <taxon>Oscillatoriophycideae</taxon>
        <taxon>Oscillatoriales</taxon>
        <taxon>Oscillatoriaceae</taxon>
        <taxon>Oxynema</taxon>
        <taxon>Oxynema aestuarii</taxon>
    </lineage>
</organism>
<sequence length="49" mass="5625">MYRRFPEKHLLGIHSVDTGSFAAIARCIAIGLETPENGFYPDIALHFWY</sequence>
<dbReference type="Proteomes" id="UP000500857">
    <property type="component" value="Chromosome"/>
</dbReference>
<proteinExistence type="predicted"/>